<dbReference type="Proteomes" id="UP000632849">
    <property type="component" value="Unassembled WGS sequence"/>
</dbReference>
<evidence type="ECO:0008006" key="3">
    <source>
        <dbReference type="Google" id="ProtNLM"/>
    </source>
</evidence>
<dbReference type="SUPFAM" id="SSF103007">
    <property type="entry name" value="Hypothetical protein TT1725"/>
    <property type="match status" value="1"/>
</dbReference>
<comment type="caution">
    <text evidence="1">The sequence shown here is derived from an EMBL/GenBank/DDBJ whole genome shotgun (WGS) entry which is preliminary data.</text>
</comment>
<proteinExistence type="predicted"/>
<dbReference type="AlphaFoldDB" id="A0A919EI66"/>
<accession>A0A919EI66</accession>
<dbReference type="PANTHER" id="PTHR36441:SF1">
    <property type="entry name" value="DUF503 DOMAIN-CONTAINING PROTEIN"/>
    <property type="match status" value="1"/>
</dbReference>
<reference evidence="1" key="2">
    <citation type="submission" date="2020-09" db="EMBL/GenBank/DDBJ databases">
        <authorList>
            <person name="Sun Q."/>
            <person name="Ohkuma M."/>
        </authorList>
    </citation>
    <scope>NUCLEOTIDE SEQUENCE</scope>
    <source>
        <strain evidence="1">JCM 4122</strain>
    </source>
</reference>
<dbReference type="InterPro" id="IPR007546">
    <property type="entry name" value="DUF503"/>
</dbReference>
<dbReference type="EMBL" id="BNBE01000001">
    <property type="protein sequence ID" value="GHF82968.1"/>
    <property type="molecule type" value="Genomic_DNA"/>
</dbReference>
<dbReference type="Gene3D" id="3.30.70.1120">
    <property type="entry name" value="TT1725-like"/>
    <property type="match status" value="1"/>
</dbReference>
<evidence type="ECO:0000313" key="2">
    <source>
        <dbReference type="Proteomes" id="UP000632849"/>
    </source>
</evidence>
<reference evidence="1" key="1">
    <citation type="journal article" date="2014" name="Int. J. Syst. Evol. Microbiol.">
        <title>Complete genome sequence of Corynebacterium casei LMG S-19264T (=DSM 44701T), isolated from a smear-ripened cheese.</title>
        <authorList>
            <consortium name="US DOE Joint Genome Institute (JGI-PGF)"/>
            <person name="Walter F."/>
            <person name="Albersmeier A."/>
            <person name="Kalinowski J."/>
            <person name="Ruckert C."/>
        </authorList>
    </citation>
    <scope>NUCLEOTIDE SEQUENCE</scope>
    <source>
        <strain evidence="1">JCM 4122</strain>
    </source>
</reference>
<organism evidence="1 2">
    <name type="scientific">Streptomyces filamentosus</name>
    <name type="common">Streptomyces roseosporus</name>
    <dbReference type="NCBI Taxonomy" id="67294"/>
    <lineage>
        <taxon>Bacteria</taxon>
        <taxon>Bacillati</taxon>
        <taxon>Actinomycetota</taxon>
        <taxon>Actinomycetes</taxon>
        <taxon>Kitasatosporales</taxon>
        <taxon>Streptomycetaceae</taxon>
        <taxon>Streptomyces</taxon>
    </lineage>
</organism>
<gene>
    <name evidence="1" type="ORF">GCM10017667_08670</name>
</gene>
<protein>
    <recommendedName>
        <fullName evidence="3">DUF503 domain-containing protein</fullName>
    </recommendedName>
</protein>
<dbReference type="Pfam" id="PF04456">
    <property type="entry name" value="DUF503"/>
    <property type="match status" value="1"/>
</dbReference>
<dbReference type="InterPro" id="IPR036746">
    <property type="entry name" value="TT1725-like_sf"/>
</dbReference>
<evidence type="ECO:0000313" key="1">
    <source>
        <dbReference type="EMBL" id="GHF82968.1"/>
    </source>
</evidence>
<sequence length="141" mass="15586">MKCRGRSAEVIPSIGPGRSVYGSGVPVQWWAGPLTPNRRDIRTHMYVGTLSFDLLLGDVHSLKEKRSLVKPIVAELQRKFAVSVAEVGGQNLHRRAEIGVAMVSGDLGHLNGVLDRCERLVAARPEVELLSVRRRLHTDED</sequence>
<name>A0A919EI66_STRFL</name>
<dbReference type="PANTHER" id="PTHR36441">
    <property type="entry name" value="HYPOTHETICAL CYTOSOLIC PROTEIN"/>
    <property type="match status" value="1"/>
</dbReference>
<keyword evidence="2" id="KW-1185">Reference proteome</keyword>